<keyword evidence="2" id="KW-1185">Reference proteome</keyword>
<dbReference type="AlphaFoldDB" id="A0A841N3F4"/>
<dbReference type="EMBL" id="JACHLC010000002">
    <property type="protein sequence ID" value="MBB6371414.1"/>
    <property type="molecule type" value="Genomic_DNA"/>
</dbReference>
<gene>
    <name evidence="1" type="ORF">HNP36_002490</name>
</gene>
<organism evidence="1 2">
    <name type="scientific">Chryseobacterium shigense</name>
    <dbReference type="NCBI Taxonomy" id="297244"/>
    <lineage>
        <taxon>Bacteria</taxon>
        <taxon>Pseudomonadati</taxon>
        <taxon>Bacteroidota</taxon>
        <taxon>Flavobacteriia</taxon>
        <taxon>Flavobacteriales</taxon>
        <taxon>Weeksellaceae</taxon>
        <taxon>Chryseobacterium group</taxon>
        <taxon>Chryseobacterium</taxon>
    </lineage>
</organism>
<accession>A0A841N3F4</accession>
<protein>
    <submittedName>
        <fullName evidence="1">Putative ATPase with chaperone activity</fullName>
    </submittedName>
</protein>
<evidence type="ECO:0000313" key="2">
    <source>
        <dbReference type="Proteomes" id="UP000589738"/>
    </source>
</evidence>
<sequence>MRKEFQEKMNDFPFDFSEVKGQETAKRAMG</sequence>
<name>A0A841N3F4_9FLAO</name>
<comment type="caution">
    <text evidence="1">The sequence shown here is derived from an EMBL/GenBank/DDBJ whole genome shotgun (WGS) entry which is preliminary data.</text>
</comment>
<proteinExistence type="predicted"/>
<dbReference type="Proteomes" id="UP000589738">
    <property type="component" value="Unassembled WGS sequence"/>
</dbReference>
<reference evidence="1 2" key="1">
    <citation type="submission" date="2020-08" db="EMBL/GenBank/DDBJ databases">
        <title>Functional genomics of gut bacteria from endangered species of beetles.</title>
        <authorList>
            <person name="Carlos-Shanley C."/>
        </authorList>
    </citation>
    <scope>NUCLEOTIDE SEQUENCE [LARGE SCALE GENOMIC DNA]</scope>
    <source>
        <strain evidence="1 2">S00136</strain>
    </source>
</reference>
<evidence type="ECO:0000313" key="1">
    <source>
        <dbReference type="EMBL" id="MBB6371414.1"/>
    </source>
</evidence>